<feature type="region of interest" description="Disordered" evidence="1">
    <location>
        <begin position="1"/>
        <end position="37"/>
    </location>
</feature>
<keyword evidence="2" id="KW-0812">Transmembrane</keyword>
<dbReference type="Gene3D" id="1.20.140.150">
    <property type="match status" value="1"/>
</dbReference>
<sequence length="834" mass="90438">MDPTQNTSNNAQLQKDSQNSNLPESSPSITTTNHQTSTCCSGTGDLRWKMLCALCGVLHLAALTCFFLPHWMLVSVGHYHLQLGVWGYCLFVNGHRDCRLFYHLTPWEAQIEGLRVFQVSQSVFMAVCYVSGVALFFTRNARRTEMAPRHRLASYVLDGVYFTAASLCWTGVIMFHVMFLKEKPNSSTQPHNNNIDNNNNDTFTLDLKASAGVSLIVSTISYSFILIVGFIVVFGREMHRETMLYQRRVMEVEVPRPTGCDGRSDRNTQPSAFGGQSELTTRPAACDCSYCNVQSMAASGGQTLQSGHNAGCGQSEVTTRPAVCDCSYCNAQSMAASGYSPMGSNLSACSLSDQLTASQHLRHETTCSAICRDKDLTASGSSWSSCQLPSCYPSDSYSDQLTNGSCQLSSCDVSDCCVDRLTITIESRASCYETALEYSRSDSGKMTTCGSSLGNGQLPTGNHSGCSSDYTDTGSVFGSHDIACNSSPYTDSKMTMSSSSWCNDQLTTGKLPDCCSGHSATGSGGQELGHDTPCSRSPFTDAGMTRPDYLLIKGKVPIITVNDCCTDQLTTGSGSKPSSHETALIVQEVTAAGLAQFRNEIPTCDLSGCCSTDLLTSSCLTSSQHERGNTIRQATAPSSNRPKTQSQESEDTQSLPRHTSTLKEFEVPVDLATETENEIHQAPAQIATQPKTPARECDGIMSSSQPTPKRGKSEVHVNVATDTENRNRQAAQNATQPHTKVRESDGVMSSPSQRIFKLEESGVYVKVVTDEAHLLCRMTRYSLPEAGEPSIYENMEFDKVASAPSVENVSHKGSELCDAPGSRDRKMQRLLSTL</sequence>
<feature type="transmembrane region" description="Helical" evidence="2">
    <location>
        <begin position="211"/>
        <end position="234"/>
    </location>
</feature>
<dbReference type="EMBL" id="JBAMIC010000012">
    <property type="protein sequence ID" value="KAK7098917.1"/>
    <property type="molecule type" value="Genomic_DNA"/>
</dbReference>
<feature type="transmembrane region" description="Helical" evidence="2">
    <location>
        <begin position="51"/>
        <end position="73"/>
    </location>
</feature>
<dbReference type="AlphaFoldDB" id="A0AAN9B4S0"/>
<feature type="region of interest" description="Disordered" evidence="1">
    <location>
        <begin position="256"/>
        <end position="279"/>
    </location>
</feature>
<keyword evidence="2" id="KW-1133">Transmembrane helix</keyword>
<keyword evidence="4" id="KW-1185">Reference proteome</keyword>
<accession>A0AAN9B4S0</accession>
<evidence type="ECO:0000256" key="1">
    <source>
        <dbReference type="SAM" id="MobiDB-lite"/>
    </source>
</evidence>
<feature type="compositionally biased region" description="Basic and acidic residues" evidence="1">
    <location>
        <begin position="810"/>
        <end position="827"/>
    </location>
</feature>
<feature type="transmembrane region" description="Helical" evidence="2">
    <location>
        <begin position="159"/>
        <end position="179"/>
    </location>
</feature>
<feature type="region of interest" description="Disordered" evidence="1">
    <location>
        <begin position="621"/>
        <end position="664"/>
    </location>
</feature>
<feature type="region of interest" description="Disordered" evidence="1">
    <location>
        <begin position="810"/>
        <end position="834"/>
    </location>
</feature>
<evidence type="ECO:0000313" key="4">
    <source>
        <dbReference type="Proteomes" id="UP001374579"/>
    </source>
</evidence>
<comment type="caution">
    <text evidence="3">The sequence shown here is derived from an EMBL/GenBank/DDBJ whole genome shotgun (WGS) entry which is preliminary data.</text>
</comment>
<dbReference type="Proteomes" id="UP001374579">
    <property type="component" value="Unassembled WGS sequence"/>
</dbReference>
<organism evidence="3 4">
    <name type="scientific">Littorina saxatilis</name>
    <dbReference type="NCBI Taxonomy" id="31220"/>
    <lineage>
        <taxon>Eukaryota</taxon>
        <taxon>Metazoa</taxon>
        <taxon>Spiralia</taxon>
        <taxon>Lophotrochozoa</taxon>
        <taxon>Mollusca</taxon>
        <taxon>Gastropoda</taxon>
        <taxon>Caenogastropoda</taxon>
        <taxon>Littorinimorpha</taxon>
        <taxon>Littorinoidea</taxon>
        <taxon>Littorinidae</taxon>
        <taxon>Littorina</taxon>
    </lineage>
</organism>
<protein>
    <submittedName>
        <fullName evidence="3">Uncharacterized protein</fullName>
    </submittedName>
</protein>
<feature type="compositionally biased region" description="Polar residues" evidence="1">
    <location>
        <begin position="630"/>
        <end position="659"/>
    </location>
</feature>
<keyword evidence="2" id="KW-0472">Membrane</keyword>
<evidence type="ECO:0000313" key="3">
    <source>
        <dbReference type="EMBL" id="KAK7098917.1"/>
    </source>
</evidence>
<reference evidence="3 4" key="1">
    <citation type="submission" date="2024-02" db="EMBL/GenBank/DDBJ databases">
        <title>Chromosome-scale genome assembly of the rough periwinkle Littorina saxatilis.</title>
        <authorList>
            <person name="De Jode A."/>
            <person name="Faria R."/>
            <person name="Formenti G."/>
            <person name="Sims Y."/>
            <person name="Smith T.P."/>
            <person name="Tracey A."/>
            <person name="Wood J.M.D."/>
            <person name="Zagrodzka Z.B."/>
            <person name="Johannesson K."/>
            <person name="Butlin R.K."/>
            <person name="Leder E.H."/>
        </authorList>
    </citation>
    <scope>NUCLEOTIDE SEQUENCE [LARGE SCALE GENOMIC DNA]</scope>
    <source>
        <strain evidence="3">Snail1</strain>
        <tissue evidence="3">Muscle</tissue>
    </source>
</reference>
<feature type="compositionally biased region" description="Polar residues" evidence="1">
    <location>
        <begin position="728"/>
        <end position="738"/>
    </location>
</feature>
<feature type="region of interest" description="Disordered" evidence="1">
    <location>
        <begin position="679"/>
        <end position="748"/>
    </location>
</feature>
<evidence type="ECO:0000256" key="2">
    <source>
        <dbReference type="SAM" id="Phobius"/>
    </source>
</evidence>
<name>A0AAN9B4S0_9CAEN</name>
<gene>
    <name evidence="3" type="ORF">V1264_003132</name>
</gene>
<proteinExistence type="predicted"/>
<feature type="transmembrane region" description="Helical" evidence="2">
    <location>
        <begin position="116"/>
        <end position="138"/>
    </location>
</feature>